<dbReference type="GO" id="GO:0006164">
    <property type="term" value="P:purine nucleotide biosynthetic process"/>
    <property type="evidence" value="ECO:0007669"/>
    <property type="project" value="UniProtKB-KW"/>
</dbReference>
<keyword evidence="8 11" id="KW-0368">Histidine biosynthesis</keyword>
<keyword evidence="2 11" id="KW-0554">One-carbon metabolism</keyword>
<keyword evidence="6 11" id="KW-0521">NADP</keyword>
<dbReference type="HAMAP" id="MF_01576">
    <property type="entry name" value="THF_DHG_CYH"/>
    <property type="match status" value="1"/>
</dbReference>
<dbReference type="InterPro" id="IPR046346">
    <property type="entry name" value="Aminoacid_DH-like_N_sf"/>
</dbReference>
<dbReference type="InterPro" id="IPR020631">
    <property type="entry name" value="THF_DH/CycHdrlase_NAD-bd_dom"/>
</dbReference>
<evidence type="ECO:0000256" key="1">
    <source>
        <dbReference type="ARBA" id="ARBA00004777"/>
    </source>
</evidence>
<protein>
    <recommendedName>
        <fullName evidence="11">Bifunctional protein FolD</fullName>
    </recommendedName>
    <domain>
        <recommendedName>
            <fullName evidence="11">Methylenetetrahydrofolate dehydrogenase</fullName>
            <ecNumber evidence="11">1.5.1.5</ecNumber>
        </recommendedName>
    </domain>
    <domain>
        <recommendedName>
            <fullName evidence="11">Methenyltetrahydrofolate cyclohydrolase</fullName>
            <ecNumber evidence="11">3.5.4.9</ecNumber>
        </recommendedName>
    </domain>
</protein>
<dbReference type="RefSeq" id="WP_054877165.1">
    <property type="nucleotide sequence ID" value="NZ_LKET01000068.1"/>
</dbReference>
<accession>A0A0P8WJW2</accession>
<keyword evidence="10 11" id="KW-0511">Multifunctional enzyme</keyword>
<comment type="caution">
    <text evidence="11">Lacks conserved residue(s) required for the propagation of feature annotation.</text>
</comment>
<comment type="similarity">
    <text evidence="11">Belongs to the tetrahydrofolate dehydrogenase/cyclohydrolase family.</text>
</comment>
<feature type="domain" description="Tetrahydrofolate dehydrogenase/cyclohydrolase catalytic" evidence="12">
    <location>
        <begin position="16"/>
        <end position="129"/>
    </location>
</feature>
<dbReference type="FunFam" id="3.40.50.720:FF:000094">
    <property type="entry name" value="Bifunctional protein FolD"/>
    <property type="match status" value="1"/>
</dbReference>
<evidence type="ECO:0000256" key="9">
    <source>
        <dbReference type="ARBA" id="ARBA00023167"/>
    </source>
</evidence>
<dbReference type="GO" id="GO:0000105">
    <property type="term" value="P:L-histidine biosynthetic process"/>
    <property type="evidence" value="ECO:0007669"/>
    <property type="project" value="UniProtKB-KW"/>
</dbReference>
<keyword evidence="4 11" id="KW-0658">Purine biosynthesis</keyword>
<comment type="catalytic activity">
    <reaction evidence="11">
        <text>(6R)-5,10-methenyltetrahydrofolate + H2O = (6R)-10-formyltetrahydrofolate + H(+)</text>
        <dbReference type="Rhea" id="RHEA:23700"/>
        <dbReference type="ChEBI" id="CHEBI:15377"/>
        <dbReference type="ChEBI" id="CHEBI:15378"/>
        <dbReference type="ChEBI" id="CHEBI:57455"/>
        <dbReference type="ChEBI" id="CHEBI:195366"/>
        <dbReference type="EC" id="3.5.4.9"/>
    </reaction>
</comment>
<dbReference type="Gene3D" id="3.40.50.720">
    <property type="entry name" value="NAD(P)-binding Rossmann-like Domain"/>
    <property type="match status" value="1"/>
</dbReference>
<comment type="pathway">
    <text evidence="1 11">One-carbon metabolism; tetrahydrofolate interconversion.</text>
</comment>
<comment type="subunit">
    <text evidence="11">Homodimer.</text>
</comment>
<proteinExistence type="inferred from homology"/>
<organism evidence="14 15">
    <name type="scientific">Oxobacter pfennigii</name>
    <dbReference type="NCBI Taxonomy" id="36849"/>
    <lineage>
        <taxon>Bacteria</taxon>
        <taxon>Bacillati</taxon>
        <taxon>Bacillota</taxon>
        <taxon>Clostridia</taxon>
        <taxon>Eubacteriales</taxon>
        <taxon>Clostridiaceae</taxon>
        <taxon>Oxobacter</taxon>
    </lineage>
</organism>
<sequence length="291" mass="31566">MEKYLFKDDINSMELINCKEIAHSIEEETIEKIKKLKQEGVTPTLAIVKIGDDEGNISYQKSITKKCKSMGIGYRLYEISNDEKNASDKYLSLIDSLNGDESIHGIMVLIPKGSAADAITRINPIKDVDNITGKGHMYPCTAEAVIAILDYINVNLEGKDVAIMGKSNKVGKPVAEMMMDRDATVTVCHAKTADTPGKTRQADILVVAIGVPKFVTQEYVKEGAIVIDVGINLDENGRLCGDVNLDSIKEKAGACTPAVNGVGAVTTAMLMKSIYLCAYKQTMGEIIFHAA</sequence>
<evidence type="ECO:0000259" key="13">
    <source>
        <dbReference type="Pfam" id="PF02882"/>
    </source>
</evidence>
<dbReference type="CDD" id="cd01080">
    <property type="entry name" value="NAD_bind_m-THF_DH_Cyclohyd"/>
    <property type="match status" value="1"/>
</dbReference>
<evidence type="ECO:0000256" key="11">
    <source>
        <dbReference type="HAMAP-Rule" id="MF_01576"/>
    </source>
</evidence>
<evidence type="ECO:0000256" key="10">
    <source>
        <dbReference type="ARBA" id="ARBA00023268"/>
    </source>
</evidence>
<evidence type="ECO:0000256" key="8">
    <source>
        <dbReference type="ARBA" id="ARBA00023102"/>
    </source>
</evidence>
<keyword evidence="15" id="KW-1185">Reference proteome</keyword>
<dbReference type="InterPro" id="IPR000672">
    <property type="entry name" value="THF_DH/CycHdrlase"/>
</dbReference>
<keyword evidence="3 11" id="KW-0028">Amino-acid biosynthesis</keyword>
<dbReference type="InterPro" id="IPR020630">
    <property type="entry name" value="THF_DH/CycHdrlase_cat_dom"/>
</dbReference>
<dbReference type="InterPro" id="IPR036291">
    <property type="entry name" value="NAD(P)-bd_dom_sf"/>
</dbReference>
<dbReference type="OrthoDB" id="9803580at2"/>
<dbReference type="Gene3D" id="3.40.50.10860">
    <property type="entry name" value="Leucine Dehydrogenase, chain A, domain 1"/>
    <property type="match status" value="1"/>
</dbReference>
<dbReference type="GO" id="GO:0005829">
    <property type="term" value="C:cytosol"/>
    <property type="evidence" value="ECO:0007669"/>
    <property type="project" value="TreeGrafter"/>
</dbReference>
<evidence type="ECO:0000256" key="4">
    <source>
        <dbReference type="ARBA" id="ARBA00022755"/>
    </source>
</evidence>
<dbReference type="GO" id="GO:0004488">
    <property type="term" value="F:methylenetetrahydrofolate dehydrogenase (NADP+) activity"/>
    <property type="evidence" value="ECO:0007669"/>
    <property type="project" value="UniProtKB-UniRule"/>
</dbReference>
<keyword evidence="9 11" id="KW-0486">Methionine biosynthesis</keyword>
<comment type="catalytic activity">
    <reaction evidence="11">
        <text>(6R)-5,10-methylene-5,6,7,8-tetrahydrofolate + NADP(+) = (6R)-5,10-methenyltetrahydrofolate + NADPH</text>
        <dbReference type="Rhea" id="RHEA:22812"/>
        <dbReference type="ChEBI" id="CHEBI:15636"/>
        <dbReference type="ChEBI" id="CHEBI:57455"/>
        <dbReference type="ChEBI" id="CHEBI:57783"/>
        <dbReference type="ChEBI" id="CHEBI:58349"/>
        <dbReference type="EC" id="1.5.1.5"/>
    </reaction>
</comment>
<evidence type="ECO:0000256" key="6">
    <source>
        <dbReference type="ARBA" id="ARBA00022857"/>
    </source>
</evidence>
<dbReference type="GO" id="GO:0035999">
    <property type="term" value="P:tetrahydrofolate interconversion"/>
    <property type="evidence" value="ECO:0007669"/>
    <property type="project" value="UniProtKB-UniRule"/>
</dbReference>
<dbReference type="UniPathway" id="UPA00193"/>
<evidence type="ECO:0000256" key="3">
    <source>
        <dbReference type="ARBA" id="ARBA00022605"/>
    </source>
</evidence>
<name>A0A0P8WJW2_9CLOT</name>
<dbReference type="SUPFAM" id="SSF53223">
    <property type="entry name" value="Aminoacid dehydrogenase-like, N-terminal domain"/>
    <property type="match status" value="1"/>
</dbReference>
<comment type="caution">
    <text evidence="14">The sequence shown here is derived from an EMBL/GenBank/DDBJ whole genome shotgun (WGS) entry which is preliminary data.</text>
</comment>
<feature type="domain" description="Tetrahydrofolate dehydrogenase/cyclohydrolase NAD(P)-binding" evidence="13">
    <location>
        <begin position="139"/>
        <end position="280"/>
    </location>
</feature>
<feature type="binding site" evidence="11">
    <location>
        <begin position="165"/>
        <end position="167"/>
    </location>
    <ligand>
        <name>NADP(+)</name>
        <dbReference type="ChEBI" id="CHEBI:58349"/>
    </ligand>
</feature>
<evidence type="ECO:0000256" key="5">
    <source>
        <dbReference type="ARBA" id="ARBA00022801"/>
    </source>
</evidence>
<comment type="function">
    <text evidence="11">Catalyzes the oxidation of 5,10-methylenetetrahydrofolate to 5,10-methenyltetrahydrofolate and then the hydrolysis of 5,10-methenyltetrahydrofolate to 10-formyltetrahydrofolate.</text>
</comment>
<dbReference type="Proteomes" id="UP000050326">
    <property type="component" value="Unassembled WGS sequence"/>
</dbReference>
<dbReference type="EC" id="3.5.4.9" evidence="11"/>
<dbReference type="PANTHER" id="PTHR48099">
    <property type="entry name" value="C-1-TETRAHYDROFOLATE SYNTHASE, CYTOPLASMIC-RELATED"/>
    <property type="match status" value="1"/>
</dbReference>
<reference evidence="14 15" key="1">
    <citation type="submission" date="2015-09" db="EMBL/GenBank/DDBJ databases">
        <title>Genome sequence of Oxobacter pfennigii DSM 3222.</title>
        <authorList>
            <person name="Poehlein A."/>
            <person name="Bengelsdorf F.R."/>
            <person name="Schiel-Bengelsdorf B."/>
            <person name="Duerre P."/>
            <person name="Daniel R."/>
        </authorList>
    </citation>
    <scope>NUCLEOTIDE SEQUENCE [LARGE SCALE GENOMIC DNA]</scope>
    <source>
        <strain evidence="14 15">DSM 3222</strain>
    </source>
</reference>
<dbReference type="EC" id="1.5.1.5" evidence="11"/>
<evidence type="ECO:0000256" key="7">
    <source>
        <dbReference type="ARBA" id="ARBA00023002"/>
    </source>
</evidence>
<evidence type="ECO:0000313" key="14">
    <source>
        <dbReference type="EMBL" id="KPU42458.1"/>
    </source>
</evidence>
<keyword evidence="5 11" id="KW-0378">Hydrolase</keyword>
<gene>
    <name evidence="14" type="primary">folD_3</name>
    <name evidence="11" type="synonym">folD</name>
    <name evidence="14" type="ORF">OXPF_42430</name>
</gene>
<evidence type="ECO:0000313" key="15">
    <source>
        <dbReference type="Proteomes" id="UP000050326"/>
    </source>
</evidence>
<evidence type="ECO:0000259" key="12">
    <source>
        <dbReference type="Pfam" id="PF00763"/>
    </source>
</evidence>
<evidence type="ECO:0000256" key="2">
    <source>
        <dbReference type="ARBA" id="ARBA00022563"/>
    </source>
</evidence>
<dbReference type="AlphaFoldDB" id="A0A0P8WJW2"/>
<dbReference type="SUPFAM" id="SSF51735">
    <property type="entry name" value="NAD(P)-binding Rossmann-fold domains"/>
    <property type="match status" value="1"/>
</dbReference>
<dbReference type="Pfam" id="PF00763">
    <property type="entry name" value="THF_DHG_CYH"/>
    <property type="match status" value="1"/>
</dbReference>
<dbReference type="PATRIC" id="fig|36849.3.peg.4481"/>
<dbReference type="PANTHER" id="PTHR48099:SF5">
    <property type="entry name" value="C-1-TETRAHYDROFOLATE SYNTHASE, CYTOPLASMIC"/>
    <property type="match status" value="1"/>
</dbReference>
<keyword evidence="7 11" id="KW-0560">Oxidoreductase</keyword>
<dbReference type="PRINTS" id="PR00085">
    <property type="entry name" value="THFDHDRGNASE"/>
</dbReference>
<dbReference type="GO" id="GO:0009086">
    <property type="term" value="P:methionine biosynthetic process"/>
    <property type="evidence" value="ECO:0007669"/>
    <property type="project" value="UniProtKB-KW"/>
</dbReference>
<dbReference type="EMBL" id="LKET01000068">
    <property type="protein sequence ID" value="KPU42458.1"/>
    <property type="molecule type" value="Genomic_DNA"/>
</dbReference>
<dbReference type="Pfam" id="PF02882">
    <property type="entry name" value="THF_DHG_CYH_C"/>
    <property type="match status" value="1"/>
</dbReference>
<dbReference type="STRING" id="36849.OXPF_42430"/>
<dbReference type="GO" id="GO:0004477">
    <property type="term" value="F:methenyltetrahydrofolate cyclohydrolase activity"/>
    <property type="evidence" value="ECO:0007669"/>
    <property type="project" value="UniProtKB-UniRule"/>
</dbReference>
<feature type="binding site" evidence="11">
    <location>
        <position position="231"/>
    </location>
    <ligand>
        <name>NADP(+)</name>
        <dbReference type="ChEBI" id="CHEBI:58349"/>
    </ligand>
</feature>